<reference evidence="1" key="1">
    <citation type="journal article" date="2014" name="Nat. Commun.">
        <title>Multiple recent horizontal transfers of a large genomic region in cheese making fungi.</title>
        <authorList>
            <person name="Cheeseman K."/>
            <person name="Ropars J."/>
            <person name="Renault P."/>
            <person name="Dupont J."/>
            <person name="Gouzy J."/>
            <person name="Branca A."/>
            <person name="Abraham A.L."/>
            <person name="Ceppi M."/>
            <person name="Conseiller E."/>
            <person name="Debuchy R."/>
            <person name="Malagnac F."/>
            <person name="Goarin A."/>
            <person name="Silar P."/>
            <person name="Lacoste S."/>
            <person name="Sallet E."/>
            <person name="Bensimon A."/>
            <person name="Giraud T."/>
            <person name="Brygoo Y."/>
        </authorList>
    </citation>
    <scope>NUCLEOTIDE SEQUENCE [LARGE SCALE GENOMIC DNA]</scope>
    <source>
        <strain evidence="1">FM164</strain>
    </source>
</reference>
<protein>
    <submittedName>
        <fullName evidence="1">Genomic scaffold, ProqFM164S02</fullName>
    </submittedName>
</protein>
<accession>W6Q6P3</accession>
<evidence type="ECO:0000313" key="2">
    <source>
        <dbReference type="Proteomes" id="UP000030686"/>
    </source>
</evidence>
<evidence type="ECO:0000313" key="1">
    <source>
        <dbReference type="EMBL" id="CDM31671.1"/>
    </source>
</evidence>
<name>W6Q6P3_PENRF</name>
<dbReference type="EMBL" id="HG792016">
    <property type="protein sequence ID" value="CDM31671.1"/>
    <property type="molecule type" value="Genomic_DNA"/>
</dbReference>
<gene>
    <name evidence="1" type="ORF">PROQFM164_S02g001822</name>
</gene>
<organism evidence="1 2">
    <name type="scientific">Penicillium roqueforti (strain FM164)</name>
    <dbReference type="NCBI Taxonomy" id="1365484"/>
    <lineage>
        <taxon>Eukaryota</taxon>
        <taxon>Fungi</taxon>
        <taxon>Dikarya</taxon>
        <taxon>Ascomycota</taxon>
        <taxon>Pezizomycotina</taxon>
        <taxon>Eurotiomycetes</taxon>
        <taxon>Eurotiomycetidae</taxon>
        <taxon>Eurotiales</taxon>
        <taxon>Aspergillaceae</taxon>
        <taxon>Penicillium</taxon>
    </lineage>
</organism>
<sequence>MSLGFNANVSAQQLVDILPVGIAILDHHYKAISASSRFQELIPCPESDSANAGYNQLIQMIMNVRLPRCEMLRKMGKRYALNIAPPTRHPFGAP</sequence>
<dbReference type="Proteomes" id="UP000030686">
    <property type="component" value="Unassembled WGS sequence"/>
</dbReference>
<dbReference type="AlphaFoldDB" id="W6Q6P3"/>
<proteinExistence type="predicted"/>
<keyword evidence="2" id="KW-1185">Reference proteome</keyword>
<dbReference type="STRING" id="1365484.W6Q6P3"/>